<name>A0A4U8Q887_9FIRM</name>
<evidence type="ECO:0000256" key="1">
    <source>
        <dbReference type="SAM" id="Coils"/>
    </source>
</evidence>
<feature type="coiled-coil region" evidence="1">
    <location>
        <begin position="6"/>
        <end position="47"/>
    </location>
</feature>
<protein>
    <recommendedName>
        <fullName evidence="4">Flagellar export protein FliJ</fullName>
    </recommendedName>
</protein>
<organism evidence="2 3">
    <name type="scientific">Robinsoniella peoriensis</name>
    <dbReference type="NCBI Taxonomy" id="180332"/>
    <lineage>
        <taxon>Bacteria</taxon>
        <taxon>Bacillati</taxon>
        <taxon>Bacillota</taxon>
        <taxon>Clostridia</taxon>
        <taxon>Lachnospirales</taxon>
        <taxon>Lachnospiraceae</taxon>
        <taxon>Robinsoniella</taxon>
    </lineage>
</organism>
<keyword evidence="3" id="KW-1185">Reference proteome</keyword>
<gene>
    <name evidence="2" type="ORF">DSM106044_02552</name>
</gene>
<comment type="caution">
    <text evidence="2">The sequence shown here is derived from an EMBL/GenBank/DDBJ whole genome shotgun (WGS) entry which is preliminary data.</text>
</comment>
<dbReference type="RefSeq" id="WP_027294703.1">
    <property type="nucleotide sequence ID" value="NZ_CABMJZ010000109.1"/>
</dbReference>
<accession>A0A4U8Q887</accession>
<evidence type="ECO:0000313" key="3">
    <source>
        <dbReference type="Proteomes" id="UP000306509"/>
    </source>
</evidence>
<dbReference type="AlphaFoldDB" id="A0A4U8Q887"/>
<dbReference type="Proteomes" id="UP000306509">
    <property type="component" value="Unassembled WGS sequence"/>
</dbReference>
<proteinExistence type="predicted"/>
<keyword evidence="1" id="KW-0175">Coiled coil</keyword>
<reference evidence="2 3" key="1">
    <citation type="journal article" date="2019" name="Anaerobe">
        <title>Detection of Robinsoniella peoriensis in multiple bone samples of a trauma patient.</title>
        <authorList>
            <person name="Schrottner P."/>
            <person name="Hartwich K."/>
            <person name="Bunk B."/>
            <person name="Schober I."/>
            <person name="Helbig S."/>
            <person name="Rudolph W.W."/>
            <person name="Gunzer F."/>
        </authorList>
    </citation>
    <scope>NUCLEOTIDE SEQUENCE [LARGE SCALE GENOMIC DNA]</scope>
    <source>
        <strain evidence="2 3">DSM 106044</strain>
    </source>
</reference>
<sequence length="77" mass="8923">MARGPRRKLDEQIRNVDEQVAKASRKLDELLALKETLEQQKREEEVGRLYNLMVENGKTLEEIEQIILASTESQEIA</sequence>
<evidence type="ECO:0008006" key="4">
    <source>
        <dbReference type="Google" id="ProtNLM"/>
    </source>
</evidence>
<evidence type="ECO:0000313" key="2">
    <source>
        <dbReference type="EMBL" id="TLD00604.1"/>
    </source>
</evidence>
<dbReference type="OrthoDB" id="9963581at2"/>
<dbReference type="EMBL" id="QGQD01000052">
    <property type="protein sequence ID" value="TLD00604.1"/>
    <property type="molecule type" value="Genomic_DNA"/>
</dbReference>